<keyword evidence="2" id="KW-0689">Ribosomal protein</keyword>
<dbReference type="AlphaFoldDB" id="A0AAD8ZQ08"/>
<evidence type="ECO:0000256" key="4">
    <source>
        <dbReference type="ARBA" id="ARBA00023274"/>
    </source>
</evidence>
<keyword evidence="10" id="KW-1185">Reference proteome</keyword>
<dbReference type="Gene3D" id="3.30.980.10">
    <property type="entry name" value="Threonyl-trna Synthetase, Chain A, domain 2"/>
    <property type="match status" value="1"/>
</dbReference>
<dbReference type="GO" id="GO:0098636">
    <property type="term" value="C:protein complex involved in cell adhesion"/>
    <property type="evidence" value="ECO:0007669"/>
    <property type="project" value="TreeGrafter"/>
</dbReference>
<dbReference type="GO" id="GO:1990904">
    <property type="term" value="C:ribonucleoprotein complex"/>
    <property type="evidence" value="ECO:0007669"/>
    <property type="project" value="UniProtKB-KW"/>
</dbReference>
<dbReference type="Gene3D" id="2.60.40.10">
    <property type="entry name" value="Immunoglobulins"/>
    <property type="match status" value="2"/>
</dbReference>
<comment type="similarity">
    <text evidence="5">Belongs to the mitochondrion-specific ribosomal protein mL39 family.</text>
</comment>
<sequence length="548" mass="61498">MACRKVCQMVQRRLASSAAAERLSAAELRSWRSALFSKEQNRQRSIYPRIEKIEVAMQGPGLQGTRLVMNKGVSTPHSCAKHLTEWHVCSAALALVDGELWHLHRPLTRSCTLRLLTFKDVDPQLVNQAFWRSCASLLGQVLDDAFKEEYSVELLNVLEVPVSAGAFCCDLVLDPRLDSWSPSEENLRSLTRDAQQLIHKDLPWEPLEVAPPVALEIFSHSRCKQEEVEEIAAHSPNGVVSLYRCGQHVMLSGGPLVARTGLCCQYEVTALHAVGEGQWGLQRRAQGLSLPVNLTAHHTVWRRLRQRAEKLLAYYTREDRKREAQHSGTEKFDCSRAVSICFPIVAVTVTTSRPRVEVQENSDAVLSCEFKTEKDQNPRIEWKKKDKEVSFVYFDGNFRGPFKGRAKIEGATVTLRKVTLKDAGEYRCEVSTYLDSVMLGETNVTLKVLVPPHTPTCDIPSSALTGSRVELRCSDQISIPPAEYFWYKDRKPLVPPRQANASYTVNQRTGVLTFLTVTRADTGQYHCEARNGVGQPKSCVGNHMNIGE</sequence>
<dbReference type="InterPro" id="IPR012675">
    <property type="entry name" value="Beta-grasp_dom_sf"/>
</dbReference>
<dbReference type="InterPro" id="IPR003598">
    <property type="entry name" value="Ig_sub2"/>
</dbReference>
<reference evidence="9" key="1">
    <citation type="submission" date="2023-03" db="EMBL/GenBank/DDBJ databases">
        <title>Electrophorus voltai genome.</title>
        <authorList>
            <person name="Bian C."/>
        </authorList>
    </citation>
    <scope>NUCLEOTIDE SEQUENCE</scope>
    <source>
        <strain evidence="9">CB-2022</strain>
        <tissue evidence="9">Muscle</tissue>
    </source>
</reference>
<comment type="subcellular location">
    <subcellularLocation>
        <location evidence="1">Mitochondrion</location>
    </subcellularLocation>
</comment>
<dbReference type="InterPro" id="IPR042625">
    <property type="entry name" value="JAM2"/>
</dbReference>
<name>A0AAD8ZQ08_9TELE</name>
<dbReference type="PANTHER" id="PTHR44663">
    <property type="entry name" value="JUNCTIONAL ADHESION MOLECULE B"/>
    <property type="match status" value="1"/>
</dbReference>
<dbReference type="GO" id="GO:0005739">
    <property type="term" value="C:mitochondrion"/>
    <property type="evidence" value="ECO:0007669"/>
    <property type="project" value="UniProtKB-SubCell"/>
</dbReference>
<dbReference type="InterPro" id="IPR013106">
    <property type="entry name" value="Ig_V-set"/>
</dbReference>
<comment type="caution">
    <text evidence="9">The sequence shown here is derived from an EMBL/GenBank/DDBJ whole genome shotgun (WGS) entry which is preliminary data.</text>
</comment>
<dbReference type="GO" id="GO:0005840">
    <property type="term" value="C:ribosome"/>
    <property type="evidence" value="ECO:0007669"/>
    <property type="project" value="UniProtKB-KW"/>
</dbReference>
<dbReference type="GO" id="GO:0000166">
    <property type="term" value="F:nucleotide binding"/>
    <property type="evidence" value="ECO:0007669"/>
    <property type="project" value="InterPro"/>
</dbReference>
<dbReference type="InterPro" id="IPR007110">
    <property type="entry name" value="Ig-like_dom"/>
</dbReference>
<evidence type="ECO:0000256" key="2">
    <source>
        <dbReference type="ARBA" id="ARBA00022980"/>
    </source>
</evidence>
<evidence type="ECO:0000256" key="6">
    <source>
        <dbReference type="ARBA" id="ARBA00071662"/>
    </source>
</evidence>
<dbReference type="Proteomes" id="UP001239994">
    <property type="component" value="Unassembled WGS sequence"/>
</dbReference>
<feature type="domain" description="Ig-like" evidence="8">
    <location>
        <begin position="343"/>
        <end position="445"/>
    </location>
</feature>
<feature type="non-terminal residue" evidence="9">
    <location>
        <position position="1"/>
    </location>
</feature>
<keyword evidence="4" id="KW-0687">Ribonucleoprotein</keyword>
<dbReference type="CDD" id="cd01667">
    <property type="entry name" value="TGS_ThrRS"/>
    <property type="match status" value="1"/>
</dbReference>
<evidence type="ECO:0000256" key="7">
    <source>
        <dbReference type="ARBA" id="ARBA00075914"/>
    </source>
</evidence>
<evidence type="ECO:0000313" key="10">
    <source>
        <dbReference type="Proteomes" id="UP001239994"/>
    </source>
</evidence>
<feature type="domain" description="Ig-like" evidence="8">
    <location>
        <begin position="451"/>
        <end position="532"/>
    </location>
</feature>
<evidence type="ECO:0000256" key="3">
    <source>
        <dbReference type="ARBA" id="ARBA00023128"/>
    </source>
</evidence>
<dbReference type="GO" id="GO:0070160">
    <property type="term" value="C:tight junction"/>
    <property type="evidence" value="ECO:0007669"/>
    <property type="project" value="TreeGrafter"/>
</dbReference>
<evidence type="ECO:0000256" key="5">
    <source>
        <dbReference type="ARBA" id="ARBA00061231"/>
    </source>
</evidence>
<protein>
    <recommendedName>
        <fullName evidence="6">Large ribosomal subunit protein mL39</fullName>
    </recommendedName>
    <alternativeName>
        <fullName evidence="7">39S ribosomal protein L39, mitochondrial</fullName>
    </alternativeName>
</protein>
<dbReference type="SUPFAM" id="SSF55186">
    <property type="entry name" value="ThrRS/AlaRS common domain"/>
    <property type="match status" value="1"/>
</dbReference>
<dbReference type="Pfam" id="PF07686">
    <property type="entry name" value="V-set"/>
    <property type="match status" value="1"/>
</dbReference>
<organism evidence="9 10">
    <name type="scientific">Electrophorus voltai</name>
    <dbReference type="NCBI Taxonomy" id="2609070"/>
    <lineage>
        <taxon>Eukaryota</taxon>
        <taxon>Metazoa</taxon>
        <taxon>Chordata</taxon>
        <taxon>Craniata</taxon>
        <taxon>Vertebrata</taxon>
        <taxon>Euteleostomi</taxon>
        <taxon>Actinopterygii</taxon>
        <taxon>Neopterygii</taxon>
        <taxon>Teleostei</taxon>
        <taxon>Ostariophysi</taxon>
        <taxon>Gymnotiformes</taxon>
        <taxon>Gymnotoidei</taxon>
        <taxon>Gymnotidae</taxon>
        <taxon>Electrophorus</taxon>
    </lineage>
</organism>
<dbReference type="SMART" id="SM00409">
    <property type="entry name" value="IG"/>
    <property type="match status" value="2"/>
</dbReference>
<dbReference type="InterPro" id="IPR013783">
    <property type="entry name" value="Ig-like_fold"/>
</dbReference>
<dbReference type="EMBL" id="JAROKS010000006">
    <property type="protein sequence ID" value="KAK1802795.1"/>
    <property type="molecule type" value="Genomic_DNA"/>
</dbReference>
<evidence type="ECO:0000256" key="1">
    <source>
        <dbReference type="ARBA" id="ARBA00004173"/>
    </source>
</evidence>
<dbReference type="SMART" id="SM00408">
    <property type="entry name" value="IGc2"/>
    <property type="match status" value="2"/>
</dbReference>
<dbReference type="InterPro" id="IPR003599">
    <property type="entry name" value="Ig_sub"/>
</dbReference>
<dbReference type="GO" id="GO:0009986">
    <property type="term" value="C:cell surface"/>
    <property type="evidence" value="ECO:0007669"/>
    <property type="project" value="TreeGrafter"/>
</dbReference>
<keyword evidence="3" id="KW-0496">Mitochondrion</keyword>
<dbReference type="FunFam" id="3.30.980.10:FF:000006">
    <property type="entry name" value="39S ribosomal protein L39, mitochondrial"/>
    <property type="match status" value="1"/>
</dbReference>
<dbReference type="Gene3D" id="3.10.20.30">
    <property type="match status" value="1"/>
</dbReference>
<evidence type="ECO:0000313" key="9">
    <source>
        <dbReference type="EMBL" id="KAK1802795.1"/>
    </source>
</evidence>
<dbReference type="InterPro" id="IPR018163">
    <property type="entry name" value="Thr/Ala-tRNA-synth_IIc_edit"/>
</dbReference>
<evidence type="ECO:0000259" key="8">
    <source>
        <dbReference type="PROSITE" id="PS50835"/>
    </source>
</evidence>
<dbReference type="InterPro" id="IPR036179">
    <property type="entry name" value="Ig-like_dom_sf"/>
</dbReference>
<gene>
    <name evidence="9" type="ORF">P4O66_021336</name>
</gene>
<dbReference type="SUPFAM" id="SSF48726">
    <property type="entry name" value="Immunoglobulin"/>
    <property type="match status" value="2"/>
</dbReference>
<dbReference type="PROSITE" id="PS50835">
    <property type="entry name" value="IG_LIKE"/>
    <property type="match status" value="2"/>
</dbReference>
<dbReference type="SMART" id="SM00406">
    <property type="entry name" value="IGv"/>
    <property type="match status" value="1"/>
</dbReference>
<dbReference type="Pfam" id="PF13927">
    <property type="entry name" value="Ig_3"/>
    <property type="match status" value="1"/>
</dbReference>
<dbReference type="PANTHER" id="PTHR44663:SF2">
    <property type="entry name" value="JUNCTIONAL ADHESION MOLECULE B"/>
    <property type="match status" value="1"/>
</dbReference>
<accession>A0AAD8ZQ08</accession>
<dbReference type="GO" id="GO:0005886">
    <property type="term" value="C:plasma membrane"/>
    <property type="evidence" value="ECO:0007669"/>
    <property type="project" value="TreeGrafter"/>
</dbReference>
<dbReference type="GO" id="GO:0007159">
    <property type="term" value="P:leukocyte cell-cell adhesion"/>
    <property type="evidence" value="ECO:0007669"/>
    <property type="project" value="TreeGrafter"/>
</dbReference>
<proteinExistence type="inferred from homology"/>